<dbReference type="AlphaFoldDB" id="A0A399FWY1"/>
<dbReference type="RefSeq" id="WP_068693729.1">
    <property type="nucleotide sequence ID" value="NZ_CP063196.1"/>
</dbReference>
<dbReference type="OrthoDB" id="4266779at2"/>
<dbReference type="EMBL" id="CP063196">
    <property type="protein sequence ID" value="UOE21408.1"/>
    <property type="molecule type" value="Genomic_DNA"/>
</dbReference>
<sequence length="110" mass="11945">MNPSRRRLFVLLVWSPALGAALDPVGVLATEDGPAGWRTAVSWVPLDHGAAWPWRQRLAENTPLTAEKVEEWLAQNGTVQLAELDPQPAPSLPHLVEGVLEQILVGLGEV</sequence>
<reference evidence="1" key="1">
    <citation type="submission" date="2020-10" db="EMBL/GenBank/DDBJ databases">
        <title>De novo genome project of the cellulose decomposer Thermobifida halotolerans type strain.</title>
        <authorList>
            <person name="Nagy I."/>
            <person name="Horvath B."/>
            <person name="Kukolya J."/>
            <person name="Nagy I."/>
            <person name="Orsini M."/>
        </authorList>
    </citation>
    <scope>NUCLEOTIDE SEQUENCE</scope>
    <source>
        <strain evidence="1">DSM 44931</strain>
    </source>
</reference>
<name>A0A399FWY1_9ACTN</name>
<accession>A0A399FWY1</accession>
<evidence type="ECO:0000313" key="1">
    <source>
        <dbReference type="EMBL" id="UOE21408.1"/>
    </source>
</evidence>
<organism evidence="1 2">
    <name type="scientific">Thermobifida halotolerans</name>
    <dbReference type="NCBI Taxonomy" id="483545"/>
    <lineage>
        <taxon>Bacteria</taxon>
        <taxon>Bacillati</taxon>
        <taxon>Actinomycetota</taxon>
        <taxon>Actinomycetes</taxon>
        <taxon>Streptosporangiales</taxon>
        <taxon>Nocardiopsidaceae</taxon>
        <taxon>Thermobifida</taxon>
    </lineage>
</organism>
<dbReference type="KEGG" id="thao:NI17_009990"/>
<protein>
    <submittedName>
        <fullName evidence="1">Uncharacterized protein</fullName>
    </submittedName>
</protein>
<dbReference type="Proteomes" id="UP000265719">
    <property type="component" value="Chromosome"/>
</dbReference>
<proteinExistence type="predicted"/>
<keyword evidence="2" id="KW-1185">Reference proteome</keyword>
<evidence type="ECO:0000313" key="2">
    <source>
        <dbReference type="Proteomes" id="UP000265719"/>
    </source>
</evidence>
<gene>
    <name evidence="1" type="ORF">NI17_009990</name>
</gene>